<dbReference type="InterPro" id="IPR006251">
    <property type="entry name" value="Homoacnase/IPMdehydase_lsu"/>
</dbReference>
<evidence type="ECO:0000313" key="8">
    <source>
        <dbReference type="EMBL" id="BAZ96967.1"/>
    </source>
</evidence>
<dbReference type="PANTHER" id="PTHR43822">
    <property type="entry name" value="HOMOACONITASE, MITOCHONDRIAL-RELATED"/>
    <property type="match status" value="1"/>
</dbReference>
<dbReference type="InterPro" id="IPR050067">
    <property type="entry name" value="IPM_dehydratase_rel_enz"/>
</dbReference>
<dbReference type="Proteomes" id="UP000218257">
    <property type="component" value="Chromosome"/>
</dbReference>
<dbReference type="PROSITE" id="PS01244">
    <property type="entry name" value="ACONITASE_2"/>
    <property type="match status" value="1"/>
</dbReference>
<dbReference type="AlphaFoldDB" id="A0AB33HW99"/>
<dbReference type="Gene3D" id="3.30.499.10">
    <property type="entry name" value="Aconitase, domain 3"/>
    <property type="match status" value="2"/>
</dbReference>
<keyword evidence="5 6" id="KW-0456">Lyase</keyword>
<dbReference type="Pfam" id="PF00330">
    <property type="entry name" value="Aconitase"/>
    <property type="match status" value="1"/>
</dbReference>
<evidence type="ECO:0000256" key="4">
    <source>
        <dbReference type="ARBA" id="ARBA00023014"/>
    </source>
</evidence>
<dbReference type="CDD" id="cd01583">
    <property type="entry name" value="IPMI"/>
    <property type="match status" value="1"/>
</dbReference>
<keyword evidence="2 6" id="KW-0479">Metal-binding</keyword>
<dbReference type="EC" id="4.2.1.33" evidence="6"/>
<comment type="catalytic activity">
    <reaction evidence="6">
        <text>(2R,3S)-3-isopropylmalate = (2S)-2-isopropylmalate</text>
        <dbReference type="Rhea" id="RHEA:32287"/>
        <dbReference type="ChEBI" id="CHEBI:1178"/>
        <dbReference type="ChEBI" id="CHEBI:35121"/>
        <dbReference type="EC" id="4.2.1.33"/>
    </reaction>
</comment>
<feature type="binding site" evidence="6">
    <location>
        <position position="365"/>
    </location>
    <ligand>
        <name>[4Fe-4S] cluster</name>
        <dbReference type="ChEBI" id="CHEBI:49883"/>
    </ligand>
</feature>
<comment type="subunit">
    <text evidence="6">Heterodimer of LeuC and LeuD.</text>
</comment>
<dbReference type="PANTHER" id="PTHR43822:SF2">
    <property type="entry name" value="HOMOACONITASE, MITOCHONDRIAL"/>
    <property type="match status" value="1"/>
</dbReference>
<evidence type="ECO:0000256" key="2">
    <source>
        <dbReference type="ARBA" id="ARBA00022723"/>
    </source>
</evidence>
<keyword evidence="6" id="KW-0100">Branched-chain amino acid biosynthesis</keyword>
<accession>A0AB33HW99</accession>
<keyword evidence="6" id="KW-0432">Leucine biosynthesis</keyword>
<name>A0AB33HW99_9CHLR</name>
<gene>
    <name evidence="6" type="primary">leuC</name>
    <name evidence="8" type="ORF">DEHALATV1_0339</name>
</gene>
<organism evidence="8 9">
    <name type="scientific">Dehalococcoides mccartyi</name>
    <dbReference type="NCBI Taxonomy" id="61435"/>
    <lineage>
        <taxon>Bacteria</taxon>
        <taxon>Bacillati</taxon>
        <taxon>Chloroflexota</taxon>
        <taxon>Dehalococcoidia</taxon>
        <taxon>Dehalococcoidales</taxon>
        <taxon>Dehalococcoidaceae</taxon>
        <taxon>Dehalococcoides</taxon>
    </lineage>
</organism>
<comment type="pathway">
    <text evidence="6">Amino-acid biosynthesis; L-leucine biosynthesis; L-leucine from 3-methyl-2-oxobutanoate: step 2/4.</text>
</comment>
<dbReference type="PRINTS" id="PR00415">
    <property type="entry name" value="ACONITASE"/>
</dbReference>
<keyword evidence="4 6" id="KW-0411">Iron-sulfur</keyword>
<dbReference type="NCBIfam" id="TIGR02086">
    <property type="entry name" value="IPMI_arch"/>
    <property type="match status" value="1"/>
</dbReference>
<dbReference type="InterPro" id="IPR036008">
    <property type="entry name" value="Aconitase_4Fe-4S_dom"/>
</dbReference>
<keyword evidence="6" id="KW-0028">Amino-acid biosynthesis</keyword>
<dbReference type="GO" id="GO:0046872">
    <property type="term" value="F:metal ion binding"/>
    <property type="evidence" value="ECO:0007669"/>
    <property type="project" value="UniProtKB-KW"/>
</dbReference>
<dbReference type="InterPro" id="IPR001030">
    <property type="entry name" value="Acoase/IPM_deHydtase_lsu_aba"/>
</dbReference>
<dbReference type="NCBIfam" id="TIGR01343">
    <property type="entry name" value="hacA_fam"/>
    <property type="match status" value="1"/>
</dbReference>
<comment type="function">
    <text evidence="6">Catalyzes the isomerization between 2-isopropylmalate and 3-isopropylmalate, via the formation of 2-isopropylmaleate.</text>
</comment>
<protein>
    <recommendedName>
        <fullName evidence="6">3-isopropylmalate dehydratase large subunit</fullName>
        <ecNumber evidence="6">4.2.1.33</ecNumber>
    </recommendedName>
    <alternativeName>
        <fullName evidence="6">Alpha-IPM isomerase</fullName>
        <shortName evidence="6">IPMI</shortName>
    </alternativeName>
    <alternativeName>
        <fullName evidence="6">Isopropylmalate isomerase</fullName>
    </alternativeName>
</protein>
<reference evidence="8 9" key="1">
    <citation type="journal article" date="2017" name="Sci. Rep.">
        <title>Isolation and genomic characterization of a Dehalococcoides strain suggests genomic rearrangement during culture.</title>
        <authorList>
            <person name="Yohda M."/>
            <person name="Ikegami K."/>
            <person name="Aita Y."/>
            <person name="Kitajima M."/>
            <person name="Takechi A."/>
            <person name="Iwamoto M."/>
            <person name="Fukuda T."/>
            <person name="Tamura N."/>
            <person name="Shibasaki J."/>
            <person name="Koike S."/>
            <person name="Komatsu D."/>
            <person name="Miyagi S."/>
            <person name="Nishimura M."/>
            <person name="Uchino Y."/>
            <person name="Shiroma A."/>
            <person name="Shimoji M."/>
            <person name="Tamotsu H."/>
            <person name="Ashimine N."/>
            <person name="Shinzato M."/>
            <person name="Ohki S."/>
            <person name="Nakano K."/>
            <person name="Teruya K."/>
            <person name="Satou K."/>
            <person name="Hirano T."/>
            <person name="Yagi O."/>
        </authorList>
    </citation>
    <scope>NUCLEOTIDE SEQUENCE [LARGE SCALE GENOMIC DNA]</scope>
    <source>
        <strain evidence="8 9">UCH-ATV1</strain>
    </source>
</reference>
<evidence type="ECO:0000313" key="9">
    <source>
        <dbReference type="Proteomes" id="UP000218257"/>
    </source>
</evidence>
<dbReference type="InterPro" id="IPR033941">
    <property type="entry name" value="IPMI_cat"/>
</dbReference>
<feature type="domain" description="Aconitase/3-isopropylmalate dehydratase large subunit alpha/beta/alpha" evidence="7">
    <location>
        <begin position="25"/>
        <end position="285"/>
    </location>
</feature>
<proteinExistence type="inferred from homology"/>
<feature type="binding site" evidence="6">
    <location>
        <position position="362"/>
    </location>
    <ligand>
        <name>[4Fe-4S] cluster</name>
        <dbReference type="ChEBI" id="CHEBI:49883"/>
    </ligand>
</feature>
<comment type="similarity">
    <text evidence="6">Belongs to the aconitase/IPM isomerase family. LeuC type 2 subfamily.</text>
</comment>
<dbReference type="InterPro" id="IPR015931">
    <property type="entry name" value="Acnase/IPM_dHydase_lsu_aba_1/3"/>
</dbReference>
<dbReference type="SUPFAM" id="SSF53732">
    <property type="entry name" value="Aconitase iron-sulfur domain"/>
    <property type="match status" value="1"/>
</dbReference>
<evidence type="ECO:0000256" key="5">
    <source>
        <dbReference type="ARBA" id="ARBA00023239"/>
    </source>
</evidence>
<evidence type="ECO:0000256" key="1">
    <source>
        <dbReference type="ARBA" id="ARBA00022485"/>
    </source>
</evidence>
<dbReference type="EMBL" id="AP017649">
    <property type="protein sequence ID" value="BAZ96967.1"/>
    <property type="molecule type" value="Genomic_DNA"/>
</dbReference>
<keyword evidence="3 6" id="KW-0408">Iron</keyword>
<dbReference type="InterPro" id="IPR018136">
    <property type="entry name" value="Aconitase_4Fe-4S_BS"/>
</dbReference>
<dbReference type="GO" id="GO:0051539">
    <property type="term" value="F:4 iron, 4 sulfur cluster binding"/>
    <property type="evidence" value="ECO:0007669"/>
    <property type="project" value="UniProtKB-KW"/>
</dbReference>
<dbReference type="NCBIfam" id="NF001614">
    <property type="entry name" value="PRK00402.1"/>
    <property type="match status" value="1"/>
</dbReference>
<keyword evidence="1 6" id="KW-0004">4Fe-4S</keyword>
<sequence length="422" mass="44937">MHKQNMGKTLAEKILSLKSGSDASAGDIVVSKVDLAFVQDTTGPLTVREFWDNGFTKLANPSRTALFLDHAAPSPQRQLSTDHILLRKFARDTGALIFDVGEGVCHQLVAEKLARPGDVIVGADSHTVTAGGLGAFSTGMGSSDIAVAFALGKTWFRVPETIKVVVSGRFKHGIYAKDLILYLIGLIGADGATYKALEFSGNVVNNMTIAERLTIANMAVEAGAKVGLFPSDRQTLEYLRSVGREADYQPLAADEDAVYERVIEIDATALEPMVAKPHTVDNTATARELKGTKLDQVFIGTCTGGRLDDLAVAAAIFKNRRHHPQTRLIVTPASQKVYLEAIRLGYIEILVQAGANVMPPGCGACLGVHQGVLGDGEVCLSTANRNFKGRMGNPEGFIYLASAATAAASAIKGEISDPREVM</sequence>
<evidence type="ECO:0000259" key="7">
    <source>
        <dbReference type="Pfam" id="PF00330"/>
    </source>
</evidence>
<evidence type="ECO:0000256" key="6">
    <source>
        <dbReference type="HAMAP-Rule" id="MF_01027"/>
    </source>
</evidence>
<dbReference type="InterPro" id="IPR011826">
    <property type="entry name" value="HAcnase/IPMdehydase_lsu_prok"/>
</dbReference>
<dbReference type="GO" id="GO:0009098">
    <property type="term" value="P:L-leucine biosynthetic process"/>
    <property type="evidence" value="ECO:0007669"/>
    <property type="project" value="UniProtKB-UniRule"/>
</dbReference>
<feature type="binding site" evidence="6">
    <location>
        <position position="302"/>
    </location>
    <ligand>
        <name>[4Fe-4S] cluster</name>
        <dbReference type="ChEBI" id="CHEBI:49883"/>
    </ligand>
</feature>
<evidence type="ECO:0000256" key="3">
    <source>
        <dbReference type="ARBA" id="ARBA00023004"/>
    </source>
</evidence>
<dbReference type="GO" id="GO:0003861">
    <property type="term" value="F:3-isopropylmalate dehydratase activity"/>
    <property type="evidence" value="ECO:0007669"/>
    <property type="project" value="UniProtKB-UniRule"/>
</dbReference>
<dbReference type="HAMAP" id="MF_01027">
    <property type="entry name" value="LeuC_type2"/>
    <property type="match status" value="1"/>
</dbReference>
<comment type="cofactor">
    <cofactor evidence="6">
        <name>[4Fe-4S] cluster</name>
        <dbReference type="ChEBI" id="CHEBI:49883"/>
    </cofactor>
    <text evidence="6">Binds 1 [4Fe-4S] cluster per subunit.</text>
</comment>